<dbReference type="GO" id="GO:0031966">
    <property type="term" value="C:mitochondrial membrane"/>
    <property type="evidence" value="ECO:0007669"/>
    <property type="project" value="UniProtKB-SubCell"/>
</dbReference>
<dbReference type="STRING" id="56408.A0A1E5R2D8"/>
<evidence type="ECO:0000256" key="4">
    <source>
        <dbReference type="ARBA" id="ARBA00022989"/>
    </source>
</evidence>
<proteinExistence type="predicted"/>
<feature type="region of interest" description="Disordered" evidence="7">
    <location>
        <begin position="117"/>
        <end position="147"/>
    </location>
</feature>
<dbReference type="PANTHER" id="PTHR12297">
    <property type="entry name" value="HYPOXIA-INDUCBILE GENE 1 HIG1 -RELATED"/>
    <property type="match status" value="1"/>
</dbReference>
<evidence type="ECO:0000313" key="11">
    <source>
        <dbReference type="Proteomes" id="UP000095728"/>
    </source>
</evidence>
<keyword evidence="4 8" id="KW-1133">Transmembrane helix</keyword>
<accession>A0A1E5R2D8</accession>
<dbReference type="PANTHER" id="PTHR12297:SF3">
    <property type="entry name" value="HIG1 DOMAIN FAMILY MEMBER 1A"/>
    <property type="match status" value="1"/>
</dbReference>
<reference evidence="11" key="1">
    <citation type="journal article" date="2016" name="Genome Announc.">
        <title>Genome sequences of three species of Hanseniaspora isolated from spontaneous wine fermentations.</title>
        <authorList>
            <person name="Sternes P.R."/>
            <person name="Lee D."/>
            <person name="Kutyna D.R."/>
            <person name="Borneman A.R."/>
        </authorList>
    </citation>
    <scope>NUCLEOTIDE SEQUENCE [LARGE SCALE GENOMIC DNA]</scope>
    <source>
        <strain evidence="11">AWRI3579</strain>
    </source>
</reference>
<feature type="compositionally biased region" description="Basic and acidic residues" evidence="7">
    <location>
        <begin position="117"/>
        <end position="134"/>
    </location>
</feature>
<dbReference type="InParanoid" id="A0A1E5R2D8"/>
<evidence type="ECO:0000256" key="7">
    <source>
        <dbReference type="SAM" id="MobiDB-lite"/>
    </source>
</evidence>
<evidence type="ECO:0000256" key="1">
    <source>
        <dbReference type="ARBA" id="ARBA00004325"/>
    </source>
</evidence>
<dbReference type="Proteomes" id="UP000095728">
    <property type="component" value="Unassembled WGS sequence"/>
</dbReference>
<name>A0A1E5R2D8_9ASCO</name>
<keyword evidence="3 8" id="KW-0812">Transmembrane</keyword>
<dbReference type="Gene3D" id="6.10.140.1320">
    <property type="match status" value="1"/>
</dbReference>
<dbReference type="OrthoDB" id="6604018at2759"/>
<dbReference type="FunCoup" id="A0A1E5R2D8">
    <property type="interactions" value="90"/>
</dbReference>
<dbReference type="PROSITE" id="PS51503">
    <property type="entry name" value="HIG1"/>
    <property type="match status" value="1"/>
</dbReference>
<keyword evidence="6 8" id="KW-0472">Membrane</keyword>
<evidence type="ECO:0000256" key="5">
    <source>
        <dbReference type="ARBA" id="ARBA00023128"/>
    </source>
</evidence>
<dbReference type="EMBL" id="LPNM01000011">
    <property type="protein sequence ID" value="OEJ81061.1"/>
    <property type="molecule type" value="Genomic_DNA"/>
</dbReference>
<dbReference type="InterPro" id="IPR007667">
    <property type="entry name" value="Hypoxia_induced_domain"/>
</dbReference>
<keyword evidence="11" id="KW-1185">Reference proteome</keyword>
<dbReference type="InterPro" id="IPR050355">
    <property type="entry name" value="RCF1"/>
</dbReference>
<feature type="transmembrane region" description="Helical" evidence="8">
    <location>
        <begin position="69"/>
        <end position="92"/>
    </location>
</feature>
<dbReference type="GO" id="GO:0097250">
    <property type="term" value="P:mitochondrial respirasome assembly"/>
    <property type="evidence" value="ECO:0007669"/>
    <property type="project" value="TreeGrafter"/>
</dbReference>
<sequence>MSLPSSFDTADQNDLNQLVFHEKIIKHCKQQPLVPLGVLGTTGAIILAIKNMKNGDKRRANYWFRWRVGLQGATVVALVIGSLIYGGTSAAAKKTQDDLNREKAKKREALWIQELERRDEESKARRKKAQEARSKSQQMAEESSKLQDELKKLEQEIKLSAQGKSNKD</sequence>
<evidence type="ECO:0000256" key="6">
    <source>
        <dbReference type="ARBA" id="ARBA00023136"/>
    </source>
</evidence>
<protein>
    <recommendedName>
        <fullName evidence="2">Respiratory supercomplex factor 1, mitochondrial</fullName>
    </recommendedName>
</protein>
<organism evidence="10 11">
    <name type="scientific">Hanseniaspora osmophila</name>
    <dbReference type="NCBI Taxonomy" id="56408"/>
    <lineage>
        <taxon>Eukaryota</taxon>
        <taxon>Fungi</taxon>
        <taxon>Dikarya</taxon>
        <taxon>Ascomycota</taxon>
        <taxon>Saccharomycotina</taxon>
        <taxon>Saccharomycetes</taxon>
        <taxon>Saccharomycodales</taxon>
        <taxon>Saccharomycodaceae</taxon>
        <taxon>Hanseniaspora</taxon>
    </lineage>
</organism>
<gene>
    <name evidence="10" type="ORF">AWRI3579_g4160</name>
</gene>
<comment type="subcellular location">
    <subcellularLocation>
        <location evidence="1">Mitochondrion membrane</location>
    </subcellularLocation>
</comment>
<keyword evidence="5" id="KW-0496">Mitochondrion</keyword>
<evidence type="ECO:0000259" key="9">
    <source>
        <dbReference type="PROSITE" id="PS51503"/>
    </source>
</evidence>
<feature type="domain" description="HIG1" evidence="9">
    <location>
        <begin position="5"/>
        <end position="96"/>
    </location>
</feature>
<feature type="transmembrane region" description="Helical" evidence="8">
    <location>
        <begin position="33"/>
        <end position="49"/>
    </location>
</feature>
<dbReference type="Pfam" id="PF04588">
    <property type="entry name" value="HIG_1_N"/>
    <property type="match status" value="1"/>
</dbReference>
<evidence type="ECO:0000256" key="3">
    <source>
        <dbReference type="ARBA" id="ARBA00022692"/>
    </source>
</evidence>
<evidence type="ECO:0000256" key="2">
    <source>
        <dbReference type="ARBA" id="ARBA00013887"/>
    </source>
</evidence>
<evidence type="ECO:0000313" key="10">
    <source>
        <dbReference type="EMBL" id="OEJ81061.1"/>
    </source>
</evidence>
<comment type="caution">
    <text evidence="10">The sequence shown here is derived from an EMBL/GenBank/DDBJ whole genome shotgun (WGS) entry which is preliminary data.</text>
</comment>
<dbReference type="AlphaFoldDB" id="A0A1E5R2D8"/>
<evidence type="ECO:0000256" key="8">
    <source>
        <dbReference type="SAM" id="Phobius"/>
    </source>
</evidence>